<dbReference type="Gene3D" id="3.80.10.10">
    <property type="entry name" value="Ribonuclease Inhibitor"/>
    <property type="match status" value="1"/>
</dbReference>
<dbReference type="Proteomes" id="UP000007110">
    <property type="component" value="Unassembled WGS sequence"/>
</dbReference>
<dbReference type="PROSITE" id="PS50837">
    <property type="entry name" value="NACHT"/>
    <property type="match status" value="1"/>
</dbReference>
<dbReference type="InterPro" id="IPR027417">
    <property type="entry name" value="P-loop_NTPase"/>
</dbReference>
<dbReference type="SUPFAM" id="SSF52540">
    <property type="entry name" value="P-loop containing nucleoside triphosphate hydrolases"/>
    <property type="match status" value="1"/>
</dbReference>
<dbReference type="InterPro" id="IPR011029">
    <property type="entry name" value="DEATH-like_dom_sf"/>
</dbReference>
<evidence type="ECO:0000313" key="5">
    <source>
        <dbReference type="EnsemblMetazoa" id="XP_030834267"/>
    </source>
</evidence>
<dbReference type="EnsemblMetazoa" id="XM_030978406">
    <property type="protein sequence ID" value="XP_030834266"/>
    <property type="gene ID" value="LOC105439879"/>
</dbReference>
<evidence type="ECO:0000256" key="1">
    <source>
        <dbReference type="ARBA" id="ARBA00022741"/>
    </source>
</evidence>
<dbReference type="CDD" id="cd01670">
    <property type="entry name" value="Death"/>
    <property type="match status" value="1"/>
</dbReference>
<dbReference type="EnsemblMetazoa" id="XM_030978405">
    <property type="protein sequence ID" value="XP_030834265"/>
    <property type="gene ID" value="LOC105439879"/>
</dbReference>
<proteinExistence type="predicted"/>
<keyword evidence="1" id="KW-0547">Nucleotide-binding</keyword>
<dbReference type="OrthoDB" id="120976at2759"/>
<dbReference type="RefSeq" id="XP_030834265.1">
    <property type="nucleotide sequence ID" value="XM_030978405.1"/>
</dbReference>
<dbReference type="InterPro" id="IPR007111">
    <property type="entry name" value="NACHT_NTPase"/>
</dbReference>
<dbReference type="OMA" id="CEMNCEL"/>
<protein>
    <recommendedName>
        <fullName evidence="4">NACHT domain-containing protein</fullName>
    </recommendedName>
</protein>
<evidence type="ECO:0000259" key="4">
    <source>
        <dbReference type="PROSITE" id="PS50837"/>
    </source>
</evidence>
<dbReference type="PANTHER" id="PTHR24407">
    <property type="entry name" value="PROTEIN KINASE DOMAIN-CONTAINING PROTEIN"/>
    <property type="match status" value="1"/>
</dbReference>
<dbReference type="RefSeq" id="XP_030834266.1">
    <property type="nucleotide sequence ID" value="XM_030978406.1"/>
</dbReference>
<dbReference type="EnsemblMetazoa" id="XM_030978407">
    <property type="protein sequence ID" value="XP_030834267"/>
    <property type="gene ID" value="LOC105439879"/>
</dbReference>
<organism evidence="5 6">
    <name type="scientific">Strongylocentrotus purpuratus</name>
    <name type="common">Purple sea urchin</name>
    <dbReference type="NCBI Taxonomy" id="7668"/>
    <lineage>
        <taxon>Eukaryota</taxon>
        <taxon>Metazoa</taxon>
        <taxon>Echinodermata</taxon>
        <taxon>Eleutherozoa</taxon>
        <taxon>Echinozoa</taxon>
        <taxon>Echinoidea</taxon>
        <taxon>Euechinoidea</taxon>
        <taxon>Echinacea</taxon>
        <taxon>Camarodonta</taxon>
        <taxon>Echinidea</taxon>
        <taxon>Strongylocentrotidae</taxon>
        <taxon>Strongylocentrotus</taxon>
    </lineage>
</organism>
<name>A0A7M7NBT9_STRPU</name>
<dbReference type="Gene3D" id="3.40.50.300">
    <property type="entry name" value="P-loop containing nucleotide triphosphate hydrolases"/>
    <property type="match status" value="1"/>
</dbReference>
<evidence type="ECO:0000256" key="2">
    <source>
        <dbReference type="ARBA" id="ARBA00022840"/>
    </source>
</evidence>
<keyword evidence="2" id="KW-0067">ATP-binding</keyword>
<dbReference type="InterPro" id="IPR032675">
    <property type="entry name" value="LRR_dom_sf"/>
</dbReference>
<dbReference type="FunCoup" id="A0A7M7NBT9">
    <property type="interactions" value="699"/>
</dbReference>
<keyword evidence="6" id="KW-1185">Reference proteome</keyword>
<evidence type="ECO:0000256" key="3">
    <source>
        <dbReference type="SAM" id="MobiDB-lite"/>
    </source>
</evidence>
<sequence>MAERPRTEEMTEPPSDVTTSKRMSSVANEDFDDILTKIAKALYRNSDINDLGKALGFGPADINRKIDENAKQGGNHMGTLDLLRMWRKGQTCSTEKAALRSALLEAGFDNLADQYLSTPVPGDGEAMPSEIMKLSEQLKTRYRKKFGQIKTSPVDSQSRTWLQHIYVSLVLMLGLEGEKEEPIDYDGLFKFIKTDTPKGFVTRLAFIGEAGVGKSTLFAKIALDWAEGKILQEIRLLFLESFREIKESGFFGDTVMAHFPDDSEIKGERVDAYVRKNPRKALILLDGLDEAHIDIKMPNCNDAIVSIVRGERFIDTPVVITTRPNGADQIKSIMTINDHYTFGKVKGFTKKNMSTYIKNYFKDDSQSASTLINFINTNKVVSEYMAPFPIFCCMLCCLWKTPSGRENIQTMETFSQLLKRLVFSLQEQYSSKRNESEEDYGSRMNKADESMKELGCIAFQGLLVKQLIFDEKALDSCIEAARTACEVGILSREKRPAPLQIRESQRKQFIQEFSFPHKLLQEYIASSYLASLFHKDRREFNRILADTLLEDYKEFKYVLYFTAAHGGEVGKSVLEALCMKVADMAFIIKVAFECHDSEAIDSVRNLLKTKADLSFTDHTIPALIFTLESIGKEVVRRSSSVRETLGVSKSFDTNASSSHVAAVGLFTLQNLQSLILSMGLDDEFFTGMSAAASHSKIKQLRHGLGELGPAASYHYARCLSFMPHLRSLSLISLKLSDDEFYSTMASEASNSKIQTLSMTDVSMMTPRRLHSILSLPHLQSLTLTDIERVDIDDGETLTRQTSSVVELSVEGKDVISLWNLGLHTSCPQVKKLELTYRDEENVSSGIITMACSPFHHLTHLQIEGDVYQSSTTLNDPVSFCDAVKTSCPLLTKLSFFYIPLNNEKAAEIIQLMKIHSHLTSIKLNLCDTNADLDPLISEVNSEGKVTVTVKHGDGVRKNTRLHGHPPIDSSPIFWHSIDSK</sequence>
<evidence type="ECO:0000313" key="6">
    <source>
        <dbReference type="Proteomes" id="UP000007110"/>
    </source>
</evidence>
<dbReference type="GO" id="GO:0005524">
    <property type="term" value="F:ATP binding"/>
    <property type="evidence" value="ECO:0007669"/>
    <property type="project" value="UniProtKB-KW"/>
</dbReference>
<dbReference type="KEGG" id="spu:105439879"/>
<reference evidence="6" key="1">
    <citation type="submission" date="2015-02" db="EMBL/GenBank/DDBJ databases">
        <title>Genome sequencing for Strongylocentrotus purpuratus.</title>
        <authorList>
            <person name="Murali S."/>
            <person name="Liu Y."/>
            <person name="Vee V."/>
            <person name="English A."/>
            <person name="Wang M."/>
            <person name="Skinner E."/>
            <person name="Han Y."/>
            <person name="Muzny D.M."/>
            <person name="Worley K.C."/>
            <person name="Gibbs R.A."/>
        </authorList>
    </citation>
    <scope>NUCLEOTIDE SEQUENCE</scope>
</reference>
<feature type="region of interest" description="Disordered" evidence="3">
    <location>
        <begin position="1"/>
        <end position="24"/>
    </location>
</feature>
<reference evidence="5" key="2">
    <citation type="submission" date="2021-01" db="UniProtKB">
        <authorList>
            <consortium name="EnsemblMetazoa"/>
        </authorList>
    </citation>
    <scope>IDENTIFICATION</scope>
</reference>
<dbReference type="Pfam" id="PF05729">
    <property type="entry name" value="NACHT"/>
    <property type="match status" value="1"/>
</dbReference>
<dbReference type="AlphaFoldDB" id="A0A7M7NBT9"/>
<dbReference type="RefSeq" id="XP_030834267.1">
    <property type="nucleotide sequence ID" value="XM_030978407.1"/>
</dbReference>
<dbReference type="Gene3D" id="1.10.533.10">
    <property type="entry name" value="Death Domain, Fas"/>
    <property type="match status" value="1"/>
</dbReference>
<dbReference type="SUPFAM" id="SSF52047">
    <property type="entry name" value="RNI-like"/>
    <property type="match status" value="1"/>
</dbReference>
<accession>A0A7M7NBT9</accession>
<dbReference type="GeneID" id="105439879"/>
<feature type="domain" description="NACHT" evidence="4">
    <location>
        <begin position="202"/>
        <end position="326"/>
    </location>
</feature>
<dbReference type="PANTHER" id="PTHR24407:SF14">
    <property type="entry name" value="SIR2-LIKE DOMAIN-CONTAINING PROTEIN"/>
    <property type="match status" value="1"/>
</dbReference>
<dbReference type="InParanoid" id="A0A7M7NBT9"/>